<keyword evidence="2" id="KW-0378">Hydrolase</keyword>
<sequence length="510" mass="49777">MARQVPGTLPTAIVSAAIGIVLAGAGVWAAGPWSGGQRVSERQVRFTGTGTPSGTPVAQASHDSIAPASPSPSVRSTGPTHSPAQAALAPVLAGEKVGGALTTAQLAGALAPLTTAAGLGKHVGVAVADPASSALLFDNRAADGFAPASTNKVVTAVAALAALGPDKQFTTRVVQTSGGAADGASGAAIVLVGGGDPTLSTQPAPADPAWRPASLDELAAATADALRAKGVNSVTLGYDASLFGGPALNPTWSAGYTDGNVAPVVGLMVDEGRSRPGDELSPRVPDPASTAASAFAARLTAHGVKVVGKPTSAPGAGAGTGTGATLAGVSSARLGDLVEHMLTVSDNDLAEALLRQVALAGGKPATFEGGVAAVREQLGRLGVGLTGLSVLDGSGLSRDDRISPAFLVSVLSAAAADDHPDLRAALTGLPVAGLTGTLAEDGRYTTPQSSAGAGLVRAKTGSLTGVVTLAGLVRDNDGQLLVFALMADQATDTASARAAVDRIATTLAGM</sequence>
<dbReference type="SUPFAM" id="SSF56601">
    <property type="entry name" value="beta-lactamase/transpeptidase-like"/>
    <property type="match status" value="1"/>
</dbReference>
<keyword evidence="4" id="KW-0121">Carboxypeptidase</keyword>
<feature type="compositionally biased region" description="Polar residues" evidence="3">
    <location>
        <begin position="47"/>
        <end position="62"/>
    </location>
</feature>
<protein>
    <submittedName>
        <fullName evidence="4">D-alanyl-D-alanine carboxypeptidase/D-alanyl-D-alanine-endopeptidase</fullName>
    </submittedName>
</protein>
<reference evidence="5" key="1">
    <citation type="journal article" date="2019" name="Int. J. Syst. Evol. Microbiol.">
        <title>The Global Catalogue of Microorganisms (GCM) 10K type strain sequencing project: providing services to taxonomists for standard genome sequencing and annotation.</title>
        <authorList>
            <consortium name="The Broad Institute Genomics Platform"/>
            <consortium name="The Broad Institute Genome Sequencing Center for Infectious Disease"/>
            <person name="Wu L."/>
            <person name="Ma J."/>
        </authorList>
    </citation>
    <scope>NUCLEOTIDE SEQUENCE [LARGE SCALE GENOMIC DNA]</scope>
    <source>
        <strain evidence="5">JCM 16014</strain>
    </source>
</reference>
<feature type="region of interest" description="Disordered" evidence="3">
    <location>
        <begin position="47"/>
        <end position="83"/>
    </location>
</feature>
<evidence type="ECO:0000313" key="5">
    <source>
        <dbReference type="Proteomes" id="UP001500751"/>
    </source>
</evidence>
<name>A0ABP5FU51_9ACTN</name>
<dbReference type="RefSeq" id="WP_344666990.1">
    <property type="nucleotide sequence ID" value="NZ_BAAAQN010000021.1"/>
</dbReference>
<dbReference type="PRINTS" id="PR00922">
    <property type="entry name" value="DADACBPTASE3"/>
</dbReference>
<feature type="compositionally biased region" description="Polar residues" evidence="3">
    <location>
        <begin position="71"/>
        <end position="83"/>
    </location>
</feature>
<evidence type="ECO:0000313" key="4">
    <source>
        <dbReference type="EMBL" id="GAA2034153.1"/>
    </source>
</evidence>
<evidence type="ECO:0000256" key="3">
    <source>
        <dbReference type="SAM" id="MobiDB-lite"/>
    </source>
</evidence>
<proteinExistence type="inferred from homology"/>
<organism evidence="4 5">
    <name type="scientific">Catenulispora yoronensis</name>
    <dbReference type="NCBI Taxonomy" id="450799"/>
    <lineage>
        <taxon>Bacteria</taxon>
        <taxon>Bacillati</taxon>
        <taxon>Actinomycetota</taxon>
        <taxon>Actinomycetes</taxon>
        <taxon>Catenulisporales</taxon>
        <taxon>Catenulisporaceae</taxon>
        <taxon>Catenulispora</taxon>
    </lineage>
</organism>
<evidence type="ECO:0000256" key="1">
    <source>
        <dbReference type="ARBA" id="ARBA00006096"/>
    </source>
</evidence>
<dbReference type="Gene3D" id="3.40.710.10">
    <property type="entry name" value="DD-peptidase/beta-lactamase superfamily"/>
    <property type="match status" value="2"/>
</dbReference>
<keyword evidence="4" id="KW-0645">Protease</keyword>
<dbReference type="PANTHER" id="PTHR30023">
    <property type="entry name" value="D-ALANYL-D-ALANINE CARBOXYPEPTIDASE"/>
    <property type="match status" value="1"/>
</dbReference>
<dbReference type="GO" id="GO:0004180">
    <property type="term" value="F:carboxypeptidase activity"/>
    <property type="evidence" value="ECO:0007669"/>
    <property type="project" value="UniProtKB-KW"/>
</dbReference>
<dbReference type="InterPro" id="IPR000667">
    <property type="entry name" value="Peptidase_S13"/>
</dbReference>
<dbReference type="PANTHER" id="PTHR30023:SF0">
    <property type="entry name" value="PENICILLIN-SENSITIVE CARBOXYPEPTIDASE A"/>
    <property type="match status" value="1"/>
</dbReference>
<dbReference type="NCBIfam" id="TIGR00666">
    <property type="entry name" value="PBP4"/>
    <property type="match status" value="1"/>
</dbReference>
<evidence type="ECO:0000256" key="2">
    <source>
        <dbReference type="ARBA" id="ARBA00022801"/>
    </source>
</evidence>
<comment type="caution">
    <text evidence="4">The sequence shown here is derived from an EMBL/GenBank/DDBJ whole genome shotgun (WGS) entry which is preliminary data.</text>
</comment>
<comment type="similarity">
    <text evidence="1">Belongs to the peptidase S13 family.</text>
</comment>
<gene>
    <name evidence="4" type="primary">dacB</name>
    <name evidence="4" type="ORF">GCM10009839_38330</name>
</gene>
<dbReference type="Proteomes" id="UP001500751">
    <property type="component" value="Unassembled WGS sequence"/>
</dbReference>
<dbReference type="Pfam" id="PF02113">
    <property type="entry name" value="Peptidase_S13"/>
    <property type="match status" value="2"/>
</dbReference>
<accession>A0ABP5FU51</accession>
<keyword evidence="5" id="KW-1185">Reference proteome</keyword>
<dbReference type="EMBL" id="BAAAQN010000021">
    <property type="protein sequence ID" value="GAA2034153.1"/>
    <property type="molecule type" value="Genomic_DNA"/>
</dbReference>
<dbReference type="InterPro" id="IPR012338">
    <property type="entry name" value="Beta-lactam/transpept-like"/>
</dbReference>